<dbReference type="AlphaFoldDB" id="A0A0E9U660"/>
<dbReference type="EMBL" id="GBXM01048119">
    <property type="protein sequence ID" value="JAH60458.1"/>
    <property type="molecule type" value="Transcribed_RNA"/>
</dbReference>
<evidence type="ECO:0000313" key="2">
    <source>
        <dbReference type="EMBL" id="JAH60458.1"/>
    </source>
</evidence>
<accession>A0A0E9U660</accession>
<name>A0A0E9U660_ANGAN</name>
<sequence length="78" mass="8636">MRSVTHKMKSSVGPLLLLSLVAFVSVTFGQECLHLLQVSLPRPLQTSTRKARRQKLLDLQRWALCGQCRCLSPGDGSS</sequence>
<proteinExistence type="predicted"/>
<reference evidence="2" key="1">
    <citation type="submission" date="2014-11" db="EMBL/GenBank/DDBJ databases">
        <authorList>
            <person name="Amaro Gonzalez C."/>
        </authorList>
    </citation>
    <scope>NUCLEOTIDE SEQUENCE</scope>
</reference>
<feature type="signal peptide" evidence="1">
    <location>
        <begin position="1"/>
        <end position="29"/>
    </location>
</feature>
<protein>
    <submittedName>
        <fullName evidence="2">Uncharacterized protein</fullName>
    </submittedName>
</protein>
<organism evidence="2">
    <name type="scientific">Anguilla anguilla</name>
    <name type="common">European freshwater eel</name>
    <name type="synonym">Muraena anguilla</name>
    <dbReference type="NCBI Taxonomy" id="7936"/>
    <lineage>
        <taxon>Eukaryota</taxon>
        <taxon>Metazoa</taxon>
        <taxon>Chordata</taxon>
        <taxon>Craniata</taxon>
        <taxon>Vertebrata</taxon>
        <taxon>Euteleostomi</taxon>
        <taxon>Actinopterygii</taxon>
        <taxon>Neopterygii</taxon>
        <taxon>Teleostei</taxon>
        <taxon>Anguilliformes</taxon>
        <taxon>Anguillidae</taxon>
        <taxon>Anguilla</taxon>
    </lineage>
</organism>
<keyword evidence="1" id="KW-0732">Signal</keyword>
<evidence type="ECO:0000256" key="1">
    <source>
        <dbReference type="SAM" id="SignalP"/>
    </source>
</evidence>
<feature type="chain" id="PRO_5002433029" evidence="1">
    <location>
        <begin position="30"/>
        <end position="78"/>
    </location>
</feature>
<reference evidence="2" key="2">
    <citation type="journal article" date="2015" name="Fish Shellfish Immunol.">
        <title>Early steps in the European eel (Anguilla anguilla)-Vibrio vulnificus interaction in the gills: Role of the RtxA13 toxin.</title>
        <authorList>
            <person name="Callol A."/>
            <person name="Pajuelo D."/>
            <person name="Ebbesson L."/>
            <person name="Teles M."/>
            <person name="MacKenzie S."/>
            <person name="Amaro C."/>
        </authorList>
    </citation>
    <scope>NUCLEOTIDE SEQUENCE</scope>
</reference>